<protein>
    <recommendedName>
        <fullName evidence="3">NADH dehydrogenase [ubiquinone] 1 beta subcomplex subunit 2</fullName>
    </recommendedName>
</protein>
<dbReference type="PANTHER" id="PTHR36987:SF1">
    <property type="entry name" value="NADH DEHYDROGENASE [UBIQUINONE] 1 BETA SUBCOMPLEX SUBUNIT 2"/>
    <property type="match status" value="1"/>
</dbReference>
<evidence type="ECO:0000313" key="2">
    <source>
        <dbReference type="Proteomes" id="UP000094112"/>
    </source>
</evidence>
<organism evidence="1 2">
    <name type="scientific">Wickerhamomyces anomalus (strain ATCC 58044 / CBS 1984 / NCYC 433 / NRRL Y-366-8)</name>
    <name type="common">Yeast</name>
    <name type="synonym">Hansenula anomala</name>
    <dbReference type="NCBI Taxonomy" id="683960"/>
    <lineage>
        <taxon>Eukaryota</taxon>
        <taxon>Fungi</taxon>
        <taxon>Dikarya</taxon>
        <taxon>Ascomycota</taxon>
        <taxon>Saccharomycotina</taxon>
        <taxon>Saccharomycetes</taxon>
        <taxon>Phaffomycetales</taxon>
        <taxon>Wickerhamomycetaceae</taxon>
        <taxon>Wickerhamomyces</taxon>
    </lineage>
</organism>
<evidence type="ECO:0008006" key="3">
    <source>
        <dbReference type="Google" id="ProtNLM"/>
    </source>
</evidence>
<dbReference type="PANTHER" id="PTHR36987">
    <property type="entry name" value="NADH DEHYDROGENASE [UBIQUINONE] 1 BETA SUBCOMPLEX SUBUNIT 2-LIKE"/>
    <property type="match status" value="1"/>
</dbReference>
<accession>A0A1E3P146</accession>
<dbReference type="STRING" id="683960.A0A1E3P146"/>
<dbReference type="RefSeq" id="XP_019038413.1">
    <property type="nucleotide sequence ID" value="XM_019183594.1"/>
</dbReference>
<evidence type="ECO:0000313" key="1">
    <source>
        <dbReference type="EMBL" id="ODQ59206.1"/>
    </source>
</evidence>
<dbReference type="Proteomes" id="UP000094112">
    <property type="component" value="Unassembled WGS sequence"/>
</dbReference>
<sequence length="65" mass="7623">MRQSLLRLNHHAARYVRNQPVAPPNPKAIHVFVSKAIGGFMSFWICYRLREDGQVIFGLKHPWEH</sequence>
<keyword evidence="2" id="KW-1185">Reference proteome</keyword>
<gene>
    <name evidence="1" type="ORF">WICANDRAFT_63700</name>
</gene>
<dbReference type="GO" id="GO:0045271">
    <property type="term" value="C:respiratory chain complex I"/>
    <property type="evidence" value="ECO:0007669"/>
    <property type="project" value="InterPro"/>
</dbReference>
<dbReference type="AlphaFoldDB" id="A0A1E3P146"/>
<name>A0A1E3P146_WICAA</name>
<dbReference type="OrthoDB" id="531564at2759"/>
<dbReference type="InterPro" id="IPR044980">
    <property type="entry name" value="NDUFB2_plant/fungi"/>
</dbReference>
<proteinExistence type="predicted"/>
<dbReference type="GO" id="GO:0005743">
    <property type="term" value="C:mitochondrial inner membrane"/>
    <property type="evidence" value="ECO:0007669"/>
    <property type="project" value="InterPro"/>
</dbReference>
<dbReference type="GeneID" id="30200840"/>
<dbReference type="EMBL" id="KV454211">
    <property type="protein sequence ID" value="ODQ59206.1"/>
    <property type="molecule type" value="Genomic_DNA"/>
</dbReference>
<reference evidence="1 2" key="1">
    <citation type="journal article" date="2016" name="Proc. Natl. Acad. Sci. U.S.A.">
        <title>Comparative genomics of biotechnologically important yeasts.</title>
        <authorList>
            <person name="Riley R."/>
            <person name="Haridas S."/>
            <person name="Wolfe K.H."/>
            <person name="Lopes M.R."/>
            <person name="Hittinger C.T."/>
            <person name="Goeker M."/>
            <person name="Salamov A.A."/>
            <person name="Wisecaver J.H."/>
            <person name="Long T.M."/>
            <person name="Calvey C.H."/>
            <person name="Aerts A.L."/>
            <person name="Barry K.W."/>
            <person name="Choi C."/>
            <person name="Clum A."/>
            <person name="Coughlan A.Y."/>
            <person name="Deshpande S."/>
            <person name="Douglass A.P."/>
            <person name="Hanson S.J."/>
            <person name="Klenk H.-P."/>
            <person name="LaButti K.M."/>
            <person name="Lapidus A."/>
            <person name="Lindquist E.A."/>
            <person name="Lipzen A.M."/>
            <person name="Meier-Kolthoff J.P."/>
            <person name="Ohm R.A."/>
            <person name="Otillar R.P."/>
            <person name="Pangilinan J.L."/>
            <person name="Peng Y."/>
            <person name="Rokas A."/>
            <person name="Rosa C.A."/>
            <person name="Scheuner C."/>
            <person name="Sibirny A.A."/>
            <person name="Slot J.C."/>
            <person name="Stielow J.B."/>
            <person name="Sun H."/>
            <person name="Kurtzman C.P."/>
            <person name="Blackwell M."/>
            <person name="Grigoriev I.V."/>
            <person name="Jeffries T.W."/>
        </authorList>
    </citation>
    <scope>NUCLEOTIDE SEQUENCE [LARGE SCALE GENOMIC DNA]</scope>
    <source>
        <strain evidence="2">ATCC 58044 / CBS 1984 / NCYC 433 / NRRL Y-366-8</strain>
    </source>
</reference>